<dbReference type="EMBL" id="CAUYUJ010003559">
    <property type="protein sequence ID" value="CAK0805829.1"/>
    <property type="molecule type" value="Genomic_DNA"/>
</dbReference>
<organism evidence="2 3">
    <name type="scientific">Prorocentrum cordatum</name>
    <dbReference type="NCBI Taxonomy" id="2364126"/>
    <lineage>
        <taxon>Eukaryota</taxon>
        <taxon>Sar</taxon>
        <taxon>Alveolata</taxon>
        <taxon>Dinophyceae</taxon>
        <taxon>Prorocentrales</taxon>
        <taxon>Prorocentraceae</taxon>
        <taxon>Prorocentrum</taxon>
    </lineage>
</organism>
<dbReference type="Pfam" id="PF02037">
    <property type="entry name" value="SAP"/>
    <property type="match status" value="1"/>
</dbReference>
<keyword evidence="3" id="KW-1185">Reference proteome</keyword>
<dbReference type="InterPro" id="IPR003034">
    <property type="entry name" value="SAP_dom"/>
</dbReference>
<dbReference type="SMART" id="SM00513">
    <property type="entry name" value="SAP"/>
    <property type="match status" value="1"/>
</dbReference>
<feature type="domain" description="SAP" evidence="1">
    <location>
        <begin position="62"/>
        <end position="96"/>
    </location>
</feature>
<feature type="non-terminal residue" evidence="2">
    <location>
        <position position="1"/>
    </location>
</feature>
<accession>A0ABN9QIJ1</accession>
<evidence type="ECO:0000313" key="2">
    <source>
        <dbReference type="EMBL" id="CAK0805829.1"/>
    </source>
</evidence>
<name>A0ABN9QIJ1_9DINO</name>
<sequence>KFNKPEPVPTAVAVSRPASSQEMVSCTVPSSGLKLPPSIAAQKLDDLIAMHSYNPPDVKKKLEAMPVYALQGMLREMALPVSGIKADLVKRILENFKVD</sequence>
<evidence type="ECO:0000259" key="1">
    <source>
        <dbReference type="PROSITE" id="PS50800"/>
    </source>
</evidence>
<dbReference type="PROSITE" id="PS50800">
    <property type="entry name" value="SAP"/>
    <property type="match status" value="1"/>
</dbReference>
<dbReference type="InterPro" id="IPR036361">
    <property type="entry name" value="SAP_dom_sf"/>
</dbReference>
<dbReference type="Gene3D" id="1.10.720.30">
    <property type="entry name" value="SAP domain"/>
    <property type="match status" value="1"/>
</dbReference>
<comment type="caution">
    <text evidence="2">The sequence shown here is derived from an EMBL/GenBank/DDBJ whole genome shotgun (WGS) entry which is preliminary data.</text>
</comment>
<dbReference type="Proteomes" id="UP001189429">
    <property type="component" value="Unassembled WGS sequence"/>
</dbReference>
<gene>
    <name evidence="2" type="ORF">PCOR1329_LOCUS12254</name>
</gene>
<dbReference type="SUPFAM" id="SSF68906">
    <property type="entry name" value="SAP domain"/>
    <property type="match status" value="1"/>
</dbReference>
<protein>
    <recommendedName>
        <fullName evidence="1">SAP domain-containing protein</fullName>
    </recommendedName>
</protein>
<proteinExistence type="predicted"/>
<reference evidence="2" key="1">
    <citation type="submission" date="2023-10" db="EMBL/GenBank/DDBJ databases">
        <authorList>
            <person name="Chen Y."/>
            <person name="Shah S."/>
            <person name="Dougan E. K."/>
            <person name="Thang M."/>
            <person name="Chan C."/>
        </authorList>
    </citation>
    <scope>NUCLEOTIDE SEQUENCE [LARGE SCALE GENOMIC DNA]</scope>
</reference>
<evidence type="ECO:0000313" key="3">
    <source>
        <dbReference type="Proteomes" id="UP001189429"/>
    </source>
</evidence>